<name>A0A329TXV9_9FIRM</name>
<dbReference type="InterPro" id="IPR000477">
    <property type="entry name" value="RT_dom"/>
</dbReference>
<dbReference type="EMBL" id="QVEQ01000003">
    <property type="protein sequence ID" value="RGB72110.1"/>
    <property type="molecule type" value="Genomic_DNA"/>
</dbReference>
<keyword evidence="4" id="KW-0460">Magnesium</keyword>
<dbReference type="AlphaFoldDB" id="A0A329TXV9"/>
<feature type="region of interest" description="Disordered" evidence="8">
    <location>
        <begin position="317"/>
        <end position="344"/>
    </location>
</feature>
<evidence type="ECO:0000259" key="9">
    <source>
        <dbReference type="PROSITE" id="PS50878"/>
    </source>
</evidence>
<reference evidence="11 13" key="2">
    <citation type="submission" date="2018-08" db="EMBL/GenBank/DDBJ databases">
        <title>A genome reference for cultivated species of the human gut microbiota.</title>
        <authorList>
            <person name="Zou Y."/>
            <person name="Xue W."/>
            <person name="Luo G."/>
        </authorList>
    </citation>
    <scope>NUCLEOTIDE SEQUENCE [LARGE SCALE GENOMIC DNA]</scope>
    <source>
        <strain evidence="11 13">AF36-11AT</strain>
    </source>
</reference>
<dbReference type="PROSITE" id="PS50878">
    <property type="entry name" value="RT_POL"/>
    <property type="match status" value="1"/>
</dbReference>
<dbReference type="CDD" id="cd03487">
    <property type="entry name" value="RT_Bac_retron_II"/>
    <property type="match status" value="1"/>
</dbReference>
<evidence type="ECO:0000256" key="7">
    <source>
        <dbReference type="ARBA" id="ARBA00034120"/>
    </source>
</evidence>
<keyword evidence="2" id="KW-0548">Nucleotidyltransferase</keyword>
<dbReference type="InterPro" id="IPR000123">
    <property type="entry name" value="Reverse_transcriptase_msDNA"/>
</dbReference>
<evidence type="ECO:0000256" key="1">
    <source>
        <dbReference type="ARBA" id="ARBA00022679"/>
    </source>
</evidence>
<keyword evidence="5 10" id="KW-0695">RNA-directed DNA polymerase</keyword>
<reference evidence="10 12" key="1">
    <citation type="submission" date="2018-02" db="EMBL/GenBank/DDBJ databases">
        <title>Complete genome sequencing of Faecalibacterium prausnitzii strains isolated from the human gut.</title>
        <authorList>
            <person name="Fitzgerald B.C."/>
            <person name="Shkoporov A.N."/>
            <person name="Ross P.R."/>
            <person name="Hill C."/>
        </authorList>
    </citation>
    <scope>NUCLEOTIDE SEQUENCE [LARGE SCALE GENOMIC DNA]</scope>
    <source>
        <strain evidence="10 12">APC923/51-1</strain>
    </source>
</reference>
<keyword evidence="3" id="KW-0479">Metal-binding</keyword>
<feature type="compositionally biased region" description="Basic residues" evidence="8">
    <location>
        <begin position="326"/>
        <end position="344"/>
    </location>
</feature>
<organism evidence="10 12">
    <name type="scientific">Faecalibacterium prausnitzii</name>
    <dbReference type="NCBI Taxonomy" id="853"/>
    <lineage>
        <taxon>Bacteria</taxon>
        <taxon>Bacillati</taxon>
        <taxon>Bacillota</taxon>
        <taxon>Clostridia</taxon>
        <taxon>Eubacteriales</taxon>
        <taxon>Oscillospiraceae</taxon>
        <taxon>Faecalibacterium</taxon>
    </lineage>
</organism>
<evidence type="ECO:0000313" key="11">
    <source>
        <dbReference type="EMBL" id="RGB72110.1"/>
    </source>
</evidence>
<evidence type="ECO:0000313" key="12">
    <source>
        <dbReference type="Proteomes" id="UP000251281"/>
    </source>
</evidence>
<keyword evidence="1" id="KW-0808">Transferase</keyword>
<feature type="domain" description="Reverse transcriptase" evidence="9">
    <location>
        <begin position="32"/>
        <end position="245"/>
    </location>
</feature>
<dbReference type="Proteomes" id="UP000261140">
    <property type="component" value="Unassembled WGS sequence"/>
</dbReference>
<evidence type="ECO:0000313" key="10">
    <source>
        <dbReference type="EMBL" id="RAW54957.1"/>
    </source>
</evidence>
<dbReference type="GO" id="GO:0051607">
    <property type="term" value="P:defense response to virus"/>
    <property type="evidence" value="ECO:0007669"/>
    <property type="project" value="UniProtKB-KW"/>
</dbReference>
<evidence type="ECO:0000256" key="8">
    <source>
        <dbReference type="SAM" id="MobiDB-lite"/>
    </source>
</evidence>
<protein>
    <submittedName>
        <fullName evidence="10">RNA-directed DNA polymerase</fullName>
    </submittedName>
</protein>
<dbReference type="InterPro" id="IPR043502">
    <property type="entry name" value="DNA/RNA_pol_sf"/>
</dbReference>
<dbReference type="RefSeq" id="WP_112091833.1">
    <property type="nucleotide sequence ID" value="NZ_CABVEJ010000002.1"/>
</dbReference>
<dbReference type="Proteomes" id="UP000251281">
    <property type="component" value="Unassembled WGS sequence"/>
</dbReference>
<sequence length="344" mass="39575">MKNKAPIRKYDITQCALYKCRTKKRLEHLLCLEPGGLKIIDSIIRYHKFEIDKKHSDEKREITAPDKILKAIQRRILYLLHRVIRPEWLISGEKQKCYIDNGKAHLDGKYVLTVDIKKFYDNCTREPVYQFFVQKLKTSPDVAKKLTDIITYNGGIPTGCPTSQIMAFYAYSDMFSEIADLAKQCGCKFTLYVDDMTFSSTKPFSPNQLRQMIDCVLRKYGHKPKYPKVKYYGPSDYKPITGTVVTPEQSLAVPNGLQNTIYNAFQTLKPLIGPETCSEEDAKQILSLKGQIQAARNIEEGKFPEIGRLTSQIKVPDVQSASNQKRQIRRHNKKIRIKQRAATK</sequence>
<dbReference type="GO" id="GO:0046872">
    <property type="term" value="F:metal ion binding"/>
    <property type="evidence" value="ECO:0007669"/>
    <property type="project" value="UniProtKB-KW"/>
</dbReference>
<dbReference type="EMBL" id="PRLD01000019">
    <property type="protein sequence ID" value="RAW54957.1"/>
    <property type="molecule type" value="Genomic_DNA"/>
</dbReference>
<proteinExistence type="inferred from homology"/>
<accession>A0A329TXV9</accession>
<dbReference type="GO" id="GO:0003723">
    <property type="term" value="F:RNA binding"/>
    <property type="evidence" value="ECO:0007669"/>
    <property type="project" value="InterPro"/>
</dbReference>
<evidence type="ECO:0000256" key="4">
    <source>
        <dbReference type="ARBA" id="ARBA00022842"/>
    </source>
</evidence>
<evidence type="ECO:0000313" key="13">
    <source>
        <dbReference type="Proteomes" id="UP000261140"/>
    </source>
</evidence>
<dbReference type="GO" id="GO:0003964">
    <property type="term" value="F:RNA-directed DNA polymerase activity"/>
    <property type="evidence" value="ECO:0007669"/>
    <property type="project" value="UniProtKB-KW"/>
</dbReference>
<evidence type="ECO:0000256" key="5">
    <source>
        <dbReference type="ARBA" id="ARBA00022918"/>
    </source>
</evidence>
<evidence type="ECO:0000256" key="2">
    <source>
        <dbReference type="ARBA" id="ARBA00022695"/>
    </source>
</evidence>
<gene>
    <name evidence="10" type="ORF">C4N24_13470</name>
    <name evidence="11" type="ORF">DWZ89_06415</name>
</gene>
<comment type="similarity">
    <text evidence="7">Belongs to the bacterial reverse transcriptase family.</text>
</comment>
<dbReference type="PRINTS" id="PR00866">
    <property type="entry name" value="RNADNAPOLMS"/>
</dbReference>
<comment type="caution">
    <text evidence="10">The sequence shown here is derived from an EMBL/GenBank/DDBJ whole genome shotgun (WGS) entry which is preliminary data.</text>
</comment>
<dbReference type="Pfam" id="PF00078">
    <property type="entry name" value="RVT_1"/>
    <property type="match status" value="1"/>
</dbReference>
<evidence type="ECO:0000256" key="3">
    <source>
        <dbReference type="ARBA" id="ARBA00022723"/>
    </source>
</evidence>
<keyword evidence="6" id="KW-0051">Antiviral defense</keyword>
<dbReference type="SUPFAM" id="SSF56672">
    <property type="entry name" value="DNA/RNA polymerases"/>
    <property type="match status" value="1"/>
</dbReference>
<evidence type="ECO:0000256" key="6">
    <source>
        <dbReference type="ARBA" id="ARBA00023118"/>
    </source>
</evidence>